<reference evidence="6" key="1">
    <citation type="submission" date="2017-02" db="UniProtKB">
        <authorList>
            <consortium name="WormBaseParasite"/>
        </authorList>
    </citation>
    <scope>IDENTIFICATION</scope>
</reference>
<organism evidence="6">
    <name type="scientific">Hymenolepis diminuta</name>
    <name type="common">Rat tapeworm</name>
    <dbReference type="NCBI Taxonomy" id="6216"/>
    <lineage>
        <taxon>Eukaryota</taxon>
        <taxon>Metazoa</taxon>
        <taxon>Spiralia</taxon>
        <taxon>Lophotrochozoa</taxon>
        <taxon>Platyhelminthes</taxon>
        <taxon>Cestoda</taxon>
        <taxon>Eucestoda</taxon>
        <taxon>Cyclophyllidea</taxon>
        <taxon>Hymenolepididae</taxon>
        <taxon>Hymenolepis</taxon>
    </lineage>
</organism>
<reference evidence="2 4" key="2">
    <citation type="submission" date="2018-11" db="EMBL/GenBank/DDBJ databases">
        <authorList>
            <consortium name="Pathogen Informatics"/>
        </authorList>
    </citation>
    <scope>NUCLEOTIDE SEQUENCE [LARGE SCALE GENOMIC DNA]</scope>
</reference>
<proteinExistence type="predicted"/>
<evidence type="ECO:0000313" key="4">
    <source>
        <dbReference type="Proteomes" id="UP000274504"/>
    </source>
</evidence>
<dbReference type="EMBL" id="CABIJS010000222">
    <property type="protein sequence ID" value="VUZ47147.1"/>
    <property type="molecule type" value="Genomic_DNA"/>
</dbReference>
<evidence type="ECO:0000256" key="1">
    <source>
        <dbReference type="SAM" id="MobiDB-lite"/>
    </source>
</evidence>
<keyword evidence="5" id="KW-1185">Reference proteome</keyword>
<dbReference type="Proteomes" id="UP000274504">
    <property type="component" value="Unassembled WGS sequence"/>
</dbReference>
<sequence length="205" mass="23754">MKGNEESSSKLTNPTQINKRIMQPFVNQINVENVFHFAPSLNLVRSNIFPYHIRPSTWNQPSVNRWKAICKFYLRHKEQRPKLNKHIRTFDLRQPGRRLMWALLRRRSSNYKRKSTTSKLKRCILDFHDASLASEFCKMSVTQTRRSNPTTVNSDKTNKATMEQNSGNSFAITGAATPVEALASQNPHSALMDIEDSFRKMIIDE</sequence>
<gene>
    <name evidence="2" type="ORF">HDID_LOCUS10554</name>
    <name evidence="3" type="ORF">WMSIL1_LOCUS6681</name>
</gene>
<accession>A0A0R3SXR7</accession>
<dbReference type="AlphaFoldDB" id="A0A0R3SXR7"/>
<reference evidence="3 5" key="3">
    <citation type="submission" date="2019-07" db="EMBL/GenBank/DDBJ databases">
        <authorList>
            <person name="Jastrzebski P J."/>
            <person name="Paukszto L."/>
            <person name="Jastrzebski P J."/>
        </authorList>
    </citation>
    <scope>NUCLEOTIDE SEQUENCE [LARGE SCALE GENOMIC DNA]</scope>
    <source>
        <strain evidence="3 5">WMS-il1</strain>
    </source>
</reference>
<evidence type="ECO:0000313" key="5">
    <source>
        <dbReference type="Proteomes" id="UP000321570"/>
    </source>
</evidence>
<dbReference type="WBParaSite" id="HDID_0001055601-mRNA-1">
    <property type="protein sequence ID" value="HDID_0001055601-mRNA-1"/>
    <property type="gene ID" value="HDID_0001055601"/>
</dbReference>
<evidence type="ECO:0000313" key="6">
    <source>
        <dbReference type="WBParaSite" id="HDID_0001055601-mRNA-1"/>
    </source>
</evidence>
<name>A0A0R3SXR7_HYMDI</name>
<dbReference type="Proteomes" id="UP000321570">
    <property type="component" value="Unassembled WGS sequence"/>
</dbReference>
<feature type="region of interest" description="Disordered" evidence="1">
    <location>
        <begin position="145"/>
        <end position="164"/>
    </location>
</feature>
<dbReference type="EMBL" id="UYSG01011758">
    <property type="protein sequence ID" value="VDL63547.1"/>
    <property type="molecule type" value="Genomic_DNA"/>
</dbReference>
<evidence type="ECO:0000313" key="3">
    <source>
        <dbReference type="EMBL" id="VUZ47147.1"/>
    </source>
</evidence>
<protein>
    <submittedName>
        <fullName evidence="6">MADF domain-containing protein</fullName>
    </submittedName>
</protein>
<evidence type="ECO:0000313" key="2">
    <source>
        <dbReference type="EMBL" id="VDL63547.1"/>
    </source>
</evidence>